<keyword evidence="5" id="KW-0378">Hydrolase</keyword>
<dbReference type="PROSITE" id="PS52029">
    <property type="entry name" value="LD_TPASE"/>
    <property type="match status" value="1"/>
</dbReference>
<comment type="pathway">
    <text evidence="1 9">Cell wall biogenesis; peptidoglycan biosynthesis.</text>
</comment>
<evidence type="ECO:0000256" key="5">
    <source>
        <dbReference type="ARBA" id="ARBA00022801"/>
    </source>
</evidence>
<protein>
    <submittedName>
        <fullName evidence="12">L,D-transpeptidase</fullName>
    </submittedName>
</protein>
<evidence type="ECO:0000256" key="9">
    <source>
        <dbReference type="PROSITE-ProRule" id="PRU01373"/>
    </source>
</evidence>
<keyword evidence="7 9" id="KW-0573">Peptidoglycan synthesis</keyword>
<dbReference type="InterPro" id="IPR005490">
    <property type="entry name" value="LD_TPept_cat_dom"/>
</dbReference>
<dbReference type="EMBL" id="CP098611">
    <property type="protein sequence ID" value="USR92877.1"/>
    <property type="molecule type" value="Genomic_DNA"/>
</dbReference>
<dbReference type="PANTHER" id="PTHR30582:SF24">
    <property type="entry name" value="L,D-TRANSPEPTIDASE ERFK_SRFK-RELATED"/>
    <property type="match status" value="1"/>
</dbReference>
<dbReference type="InterPro" id="IPR038063">
    <property type="entry name" value="Transpep_catalytic_dom"/>
</dbReference>
<dbReference type="RefSeq" id="WP_252665053.1">
    <property type="nucleotide sequence ID" value="NZ_CP098611.1"/>
</dbReference>
<keyword evidence="6 9" id="KW-0133">Cell shape</keyword>
<keyword evidence="10" id="KW-0812">Transmembrane</keyword>
<feature type="transmembrane region" description="Helical" evidence="10">
    <location>
        <begin position="6"/>
        <end position="29"/>
    </location>
</feature>
<evidence type="ECO:0000256" key="1">
    <source>
        <dbReference type="ARBA" id="ARBA00004752"/>
    </source>
</evidence>
<gene>
    <name evidence="12" type="ORF">NEA10_09230</name>
</gene>
<dbReference type="SUPFAM" id="SSF141523">
    <property type="entry name" value="L,D-transpeptidase catalytic domain-like"/>
    <property type="match status" value="1"/>
</dbReference>
<evidence type="ECO:0000313" key="13">
    <source>
        <dbReference type="Proteomes" id="UP001056708"/>
    </source>
</evidence>
<name>A0ABY5AUG0_9CYAN</name>
<keyword evidence="10" id="KW-1133">Transmembrane helix</keyword>
<keyword evidence="13" id="KW-1185">Reference proteome</keyword>
<dbReference type="InterPro" id="IPR050979">
    <property type="entry name" value="LD-transpeptidase"/>
</dbReference>
<feature type="domain" description="L,D-TPase catalytic" evidence="11">
    <location>
        <begin position="87"/>
        <end position="212"/>
    </location>
</feature>
<dbReference type="PANTHER" id="PTHR30582">
    <property type="entry name" value="L,D-TRANSPEPTIDASE"/>
    <property type="match status" value="1"/>
</dbReference>
<keyword evidence="3" id="KW-0328">Glycosyltransferase</keyword>
<proteinExistence type="inferred from homology"/>
<evidence type="ECO:0000256" key="2">
    <source>
        <dbReference type="ARBA" id="ARBA00005992"/>
    </source>
</evidence>
<dbReference type="CDD" id="cd16913">
    <property type="entry name" value="YkuD_like"/>
    <property type="match status" value="1"/>
</dbReference>
<evidence type="ECO:0000256" key="7">
    <source>
        <dbReference type="ARBA" id="ARBA00022984"/>
    </source>
</evidence>
<accession>A0ABY5AUG0</accession>
<dbReference type="Gene3D" id="2.40.440.10">
    <property type="entry name" value="L,D-transpeptidase catalytic domain-like"/>
    <property type="match status" value="1"/>
</dbReference>
<keyword evidence="10" id="KW-0472">Membrane</keyword>
<organism evidence="12 13">
    <name type="scientific">Phormidium yuhuli AB48</name>
    <dbReference type="NCBI Taxonomy" id="2940671"/>
    <lineage>
        <taxon>Bacteria</taxon>
        <taxon>Bacillati</taxon>
        <taxon>Cyanobacteriota</taxon>
        <taxon>Cyanophyceae</taxon>
        <taxon>Oscillatoriophycideae</taxon>
        <taxon>Oscillatoriales</taxon>
        <taxon>Oscillatoriaceae</taxon>
        <taxon>Phormidium</taxon>
        <taxon>Phormidium yuhuli</taxon>
    </lineage>
</organism>
<evidence type="ECO:0000256" key="8">
    <source>
        <dbReference type="ARBA" id="ARBA00023316"/>
    </source>
</evidence>
<evidence type="ECO:0000256" key="4">
    <source>
        <dbReference type="ARBA" id="ARBA00022679"/>
    </source>
</evidence>
<comment type="similarity">
    <text evidence="2">Belongs to the YkuD family.</text>
</comment>
<evidence type="ECO:0000259" key="11">
    <source>
        <dbReference type="PROSITE" id="PS52029"/>
    </source>
</evidence>
<reference evidence="12" key="1">
    <citation type="submission" date="2022-06" db="EMBL/GenBank/DDBJ databases">
        <title>Genome sequence of Phormidium yuhuli AB48 isolated from an industrial photobioreactor environment.</title>
        <authorList>
            <person name="Qiu Y."/>
            <person name="Noonan A.J.C."/>
            <person name="Dofher K."/>
            <person name="Koch M."/>
            <person name="Kieft B."/>
            <person name="Lin X."/>
            <person name="Ziels R.M."/>
            <person name="Hallam S.J."/>
        </authorList>
    </citation>
    <scope>NUCLEOTIDE SEQUENCE</scope>
    <source>
        <strain evidence="12">AB48</strain>
    </source>
</reference>
<sequence length="213" mass="23028">MYNNQSITQIFSLLCFLGAVTLVVLDVLVPDESRSSRNPQGAEPAGSSPSLLSLLDIPVTTGLNTLGGFRPPVTAPASSGERSSDTVRLVVSLSQRQVALYRGDSRKAEYPVAIGQTGWETPTGAFEVIETQKYPTWEHPLTGERIPPGPRNPLGDRWIGFWTDGRVYVGFHGTADESSIGVAASHGCLRLSNTHIRELFEQVEPGTPVMVQP</sequence>
<evidence type="ECO:0000313" key="12">
    <source>
        <dbReference type="EMBL" id="USR92877.1"/>
    </source>
</evidence>
<feature type="active site" description="Nucleophile" evidence="9">
    <location>
        <position position="188"/>
    </location>
</feature>
<evidence type="ECO:0000256" key="10">
    <source>
        <dbReference type="SAM" id="Phobius"/>
    </source>
</evidence>
<dbReference type="Proteomes" id="UP001056708">
    <property type="component" value="Chromosome"/>
</dbReference>
<evidence type="ECO:0000256" key="3">
    <source>
        <dbReference type="ARBA" id="ARBA00022676"/>
    </source>
</evidence>
<keyword evidence="8 9" id="KW-0961">Cell wall biogenesis/degradation</keyword>
<feature type="active site" description="Proton donor/acceptor" evidence="9">
    <location>
        <position position="172"/>
    </location>
</feature>
<dbReference type="Pfam" id="PF03734">
    <property type="entry name" value="YkuD"/>
    <property type="match status" value="1"/>
</dbReference>
<evidence type="ECO:0000256" key="6">
    <source>
        <dbReference type="ARBA" id="ARBA00022960"/>
    </source>
</evidence>
<keyword evidence="4" id="KW-0808">Transferase</keyword>